<dbReference type="PANTHER" id="PTHR38471">
    <property type="entry name" value="FOUR HELIX BUNDLE PROTEIN"/>
    <property type="match status" value="1"/>
</dbReference>
<accession>A0A2T2YN29</accession>
<name>A0A2T2YN29_9BACT</name>
<dbReference type="InterPro" id="IPR012657">
    <property type="entry name" value="23S_rRNA-intervening_sequence"/>
</dbReference>
<evidence type="ECO:0000313" key="1">
    <source>
        <dbReference type="EMBL" id="PSR56924.1"/>
    </source>
</evidence>
<dbReference type="Gene3D" id="1.20.1440.60">
    <property type="entry name" value="23S rRNA-intervening sequence"/>
    <property type="match status" value="1"/>
</dbReference>
<reference evidence="1 2" key="1">
    <citation type="submission" date="2018-03" db="EMBL/GenBank/DDBJ databases">
        <title>Adhaeribacter sp. HMF7605 Genome sequencing and assembly.</title>
        <authorList>
            <person name="Kang H."/>
            <person name="Kang J."/>
            <person name="Cha I."/>
            <person name="Kim H."/>
            <person name="Joh K."/>
        </authorList>
    </citation>
    <scope>NUCLEOTIDE SEQUENCE [LARGE SCALE GENOMIC DNA]</scope>
    <source>
        <strain evidence="1 2">HMF7605</strain>
    </source>
</reference>
<dbReference type="InterPro" id="IPR036583">
    <property type="entry name" value="23S_rRNA_IVS_sf"/>
</dbReference>
<gene>
    <name evidence="1" type="ORF">AHMF7605_27235</name>
</gene>
<dbReference type="OrthoDB" id="5515766at2"/>
<organism evidence="1 2">
    <name type="scientific">Adhaeribacter arboris</name>
    <dbReference type="NCBI Taxonomy" id="2072846"/>
    <lineage>
        <taxon>Bacteria</taxon>
        <taxon>Pseudomonadati</taxon>
        <taxon>Bacteroidota</taxon>
        <taxon>Cytophagia</taxon>
        <taxon>Cytophagales</taxon>
        <taxon>Hymenobacteraceae</taxon>
        <taxon>Adhaeribacter</taxon>
    </lineage>
</organism>
<keyword evidence="2" id="KW-1185">Reference proteome</keyword>
<dbReference type="SUPFAM" id="SSF158446">
    <property type="entry name" value="IVS-encoded protein-like"/>
    <property type="match status" value="1"/>
</dbReference>
<dbReference type="AlphaFoldDB" id="A0A2T2YN29"/>
<dbReference type="RefSeq" id="WP_106933095.1">
    <property type="nucleotide sequence ID" value="NZ_PYFT01000001.1"/>
</dbReference>
<evidence type="ECO:0000313" key="2">
    <source>
        <dbReference type="Proteomes" id="UP000240357"/>
    </source>
</evidence>
<comment type="caution">
    <text evidence="1">The sequence shown here is derived from an EMBL/GenBank/DDBJ whole genome shotgun (WGS) entry which is preliminary data.</text>
</comment>
<dbReference type="EMBL" id="PYFT01000001">
    <property type="protein sequence ID" value="PSR56924.1"/>
    <property type="molecule type" value="Genomic_DNA"/>
</dbReference>
<dbReference type="PANTHER" id="PTHR38471:SF2">
    <property type="entry name" value="FOUR HELIX BUNDLE PROTEIN"/>
    <property type="match status" value="1"/>
</dbReference>
<dbReference type="Pfam" id="PF05635">
    <property type="entry name" value="23S_rRNA_IVP"/>
    <property type="match status" value="1"/>
</dbReference>
<dbReference type="Proteomes" id="UP000240357">
    <property type="component" value="Unassembled WGS sequence"/>
</dbReference>
<dbReference type="CDD" id="cd16377">
    <property type="entry name" value="23S_rRNA_IVP_like"/>
    <property type="match status" value="1"/>
</dbReference>
<protein>
    <submittedName>
        <fullName evidence="1">Four helix bundle protein</fullName>
    </submittedName>
</protein>
<sequence>MARVERFEELKIWQKAVEIAVDIFRISEVGSLKSDFSTKDQIRRSALSISSNIAEGFEYNSHLEFLRFLKYAKGSAGELRSQLFILQKLNLIEAEFYRNKFEELEQLSKQISSFMKYIKEFHSKK</sequence>
<proteinExistence type="predicted"/>
<dbReference type="NCBIfam" id="TIGR02436">
    <property type="entry name" value="four helix bundle protein"/>
    <property type="match status" value="1"/>
</dbReference>